<evidence type="ECO:0008006" key="3">
    <source>
        <dbReference type="Google" id="ProtNLM"/>
    </source>
</evidence>
<evidence type="ECO:0000313" key="1">
    <source>
        <dbReference type="EMBL" id="MFC6669111.1"/>
    </source>
</evidence>
<name>A0ABW1ZTN4_9GAMM</name>
<protein>
    <recommendedName>
        <fullName evidence="3">Chemoreceptor zinc-binding domain-containing protein</fullName>
    </recommendedName>
</protein>
<proteinExistence type="predicted"/>
<keyword evidence="2" id="KW-1185">Reference proteome</keyword>
<reference evidence="2" key="1">
    <citation type="journal article" date="2019" name="Int. J. Syst. Evol. Microbiol.">
        <title>The Global Catalogue of Microorganisms (GCM) 10K type strain sequencing project: providing services to taxonomists for standard genome sequencing and annotation.</title>
        <authorList>
            <consortium name="The Broad Institute Genomics Platform"/>
            <consortium name="The Broad Institute Genome Sequencing Center for Infectious Disease"/>
            <person name="Wu L."/>
            <person name="Ma J."/>
        </authorList>
    </citation>
    <scope>NUCLEOTIDE SEQUENCE [LARGE SCALE GENOMIC DNA]</scope>
    <source>
        <strain evidence="2">NBRC 111756</strain>
    </source>
</reference>
<gene>
    <name evidence="1" type="ORF">ACFQDL_02535</name>
</gene>
<evidence type="ECO:0000313" key="2">
    <source>
        <dbReference type="Proteomes" id="UP001596422"/>
    </source>
</evidence>
<dbReference type="RefSeq" id="WP_379907674.1">
    <property type="nucleotide sequence ID" value="NZ_JBHSWE010000001.1"/>
</dbReference>
<comment type="caution">
    <text evidence="1">The sequence shown here is derived from an EMBL/GenBank/DDBJ whole genome shotgun (WGS) entry which is preliminary data.</text>
</comment>
<accession>A0ABW1ZTN4</accession>
<dbReference type="Proteomes" id="UP001596422">
    <property type="component" value="Unassembled WGS sequence"/>
</dbReference>
<organism evidence="1 2">
    <name type="scientific">Marinobacterium aestuariivivens</name>
    <dbReference type="NCBI Taxonomy" id="1698799"/>
    <lineage>
        <taxon>Bacteria</taxon>
        <taxon>Pseudomonadati</taxon>
        <taxon>Pseudomonadota</taxon>
        <taxon>Gammaproteobacteria</taxon>
        <taxon>Oceanospirillales</taxon>
        <taxon>Oceanospirillaceae</taxon>
        <taxon>Marinobacterium</taxon>
    </lineage>
</organism>
<dbReference type="EMBL" id="JBHSWE010000001">
    <property type="protein sequence ID" value="MFC6669111.1"/>
    <property type="molecule type" value="Genomic_DNA"/>
</dbReference>
<sequence length="146" mass="16957">METDYQALSQSDLFDSEWYLNQYSDVQKVGMDPAEHFLRYGWIMRRNPSAKFNTREYLRENPDVAQAGVNPVLHFIHKGKAEGRGAPVVKKQSQDVVIPKLQSNLDEYLSSAVSDVGQDNQLAQTQQLLEHYFNRCQELEYQLMDR</sequence>